<keyword evidence="3" id="KW-0808">Transferase</keyword>
<sequence>MKIAIFTDTFYPQINGVVTSLTDLAKGMTDRGHKVFIVAPEDKGDYTEFQYKDIEVLRLPAINASFYEGFKWSAIMHKPSFKKLKEEDIDIVHFMTPITVSVFGILVAKLLKKPMIGTYHTFISELSYIRQFFPHAGPATQKFAWQYSNAFYNRAHLITTPSDFTTNELIKNGCRQRVITVSNGINLSCFDNSKKDEIKAKYNPNGHIVLYVGRVSIEKNMMILLESYKEVCKTDKTTKFLIVGNGPFFLESKAFVKEANLEDRIIFLGSIPNNELKVSGLFGASRLFVTASKTENQPVTVLEAKANGIPCIGPDSMGMPGVIEDNYSGFIVPKDDSKAMAEVIIKILSDDSLYEQFSKNCLESVKTHELGFILDEWEERYKHLIENPVRLKKHKSFKRAKASLKE</sequence>
<accession>A0A5C1QHG5</accession>
<dbReference type="AlphaFoldDB" id="A0A5C1QHG5"/>
<dbReference type="SUPFAM" id="SSF53756">
    <property type="entry name" value="UDP-Glycosyltransferase/glycogen phosphorylase"/>
    <property type="match status" value="1"/>
</dbReference>
<dbReference type="InterPro" id="IPR028098">
    <property type="entry name" value="Glyco_trans_4-like_N"/>
</dbReference>
<evidence type="ECO:0000259" key="2">
    <source>
        <dbReference type="Pfam" id="PF13439"/>
    </source>
</evidence>
<dbReference type="PANTHER" id="PTHR45947">
    <property type="entry name" value="SULFOQUINOVOSYL TRANSFERASE SQD2"/>
    <property type="match status" value="1"/>
</dbReference>
<evidence type="ECO:0000259" key="1">
    <source>
        <dbReference type="Pfam" id="PF00534"/>
    </source>
</evidence>
<evidence type="ECO:0000313" key="3">
    <source>
        <dbReference type="EMBL" id="QEN05692.1"/>
    </source>
</evidence>
<reference evidence="3 4" key="1">
    <citation type="submission" date="2019-02" db="EMBL/GenBank/DDBJ databases">
        <authorList>
            <person name="Fomenkov A."/>
            <person name="Dubinina G."/>
            <person name="Grabovich M."/>
            <person name="Vincze T."/>
            <person name="Roberts R.J."/>
        </authorList>
    </citation>
    <scope>NUCLEOTIDE SEQUENCE [LARGE SCALE GENOMIC DNA]</scope>
    <source>
        <strain evidence="3 4">P</strain>
    </source>
</reference>
<dbReference type="Gene3D" id="3.40.50.2000">
    <property type="entry name" value="Glycogen Phosphorylase B"/>
    <property type="match status" value="2"/>
</dbReference>
<protein>
    <submittedName>
        <fullName evidence="3">Glycosyltransferase family 4 protein</fullName>
    </submittedName>
</protein>
<dbReference type="RefSeq" id="WP_149568926.1">
    <property type="nucleotide sequence ID" value="NZ_CP035807.1"/>
</dbReference>
<dbReference type="Pfam" id="PF00534">
    <property type="entry name" value="Glycos_transf_1"/>
    <property type="match status" value="1"/>
</dbReference>
<dbReference type="Pfam" id="PF13439">
    <property type="entry name" value="Glyco_transf_4"/>
    <property type="match status" value="1"/>
</dbReference>
<name>A0A5C1QHG5_9SPIO</name>
<keyword evidence="4" id="KW-1185">Reference proteome</keyword>
<dbReference type="PANTHER" id="PTHR45947:SF3">
    <property type="entry name" value="SULFOQUINOVOSYL TRANSFERASE SQD2"/>
    <property type="match status" value="1"/>
</dbReference>
<dbReference type="OrthoDB" id="9802525at2"/>
<reference evidence="3 4" key="2">
    <citation type="submission" date="2019-09" db="EMBL/GenBank/DDBJ databases">
        <title>Complete Genome Sequence and Methylome Analysis of free living Spirochaetas.</title>
        <authorList>
            <person name="Leshcheva N."/>
            <person name="Mikheeva N."/>
        </authorList>
    </citation>
    <scope>NUCLEOTIDE SEQUENCE [LARGE SCALE GENOMIC DNA]</scope>
    <source>
        <strain evidence="3 4">P</strain>
    </source>
</reference>
<organism evidence="3 4">
    <name type="scientific">Thiospirochaeta perfilievii</name>
    <dbReference type="NCBI Taxonomy" id="252967"/>
    <lineage>
        <taxon>Bacteria</taxon>
        <taxon>Pseudomonadati</taxon>
        <taxon>Spirochaetota</taxon>
        <taxon>Spirochaetia</taxon>
        <taxon>Spirochaetales</taxon>
        <taxon>Spirochaetaceae</taxon>
        <taxon>Thiospirochaeta</taxon>
    </lineage>
</organism>
<feature type="domain" description="Glycosyl transferase family 1" evidence="1">
    <location>
        <begin position="196"/>
        <end position="360"/>
    </location>
</feature>
<dbReference type="KEGG" id="sper:EW093_13550"/>
<feature type="domain" description="Glycosyltransferase subfamily 4-like N-terminal" evidence="2">
    <location>
        <begin position="14"/>
        <end position="187"/>
    </location>
</feature>
<proteinExistence type="predicted"/>
<dbReference type="InterPro" id="IPR050194">
    <property type="entry name" value="Glycosyltransferase_grp1"/>
</dbReference>
<dbReference type="GO" id="GO:0016757">
    <property type="term" value="F:glycosyltransferase activity"/>
    <property type="evidence" value="ECO:0007669"/>
    <property type="project" value="InterPro"/>
</dbReference>
<dbReference type="InterPro" id="IPR001296">
    <property type="entry name" value="Glyco_trans_1"/>
</dbReference>
<dbReference type="Proteomes" id="UP000323824">
    <property type="component" value="Chromosome"/>
</dbReference>
<evidence type="ECO:0000313" key="4">
    <source>
        <dbReference type="Proteomes" id="UP000323824"/>
    </source>
</evidence>
<dbReference type="EMBL" id="CP035807">
    <property type="protein sequence ID" value="QEN05692.1"/>
    <property type="molecule type" value="Genomic_DNA"/>
</dbReference>
<gene>
    <name evidence="3" type="ORF">EW093_13550</name>
</gene>